<dbReference type="GO" id="GO:0005886">
    <property type="term" value="C:plasma membrane"/>
    <property type="evidence" value="ECO:0007669"/>
    <property type="project" value="UniProtKB-SubCell"/>
</dbReference>
<evidence type="ECO:0000256" key="4">
    <source>
        <dbReference type="ARBA" id="ARBA00022989"/>
    </source>
</evidence>
<evidence type="ECO:0000256" key="3">
    <source>
        <dbReference type="ARBA" id="ARBA00022692"/>
    </source>
</evidence>
<dbReference type="STRING" id="28084.Lche_1235"/>
<feature type="transmembrane region" description="Helical" evidence="6">
    <location>
        <begin position="183"/>
        <end position="203"/>
    </location>
</feature>
<dbReference type="InterPro" id="IPR020846">
    <property type="entry name" value="MFS_dom"/>
</dbReference>
<evidence type="ECO:0000256" key="6">
    <source>
        <dbReference type="SAM" id="Phobius"/>
    </source>
</evidence>
<feature type="transmembrane region" description="Helical" evidence="6">
    <location>
        <begin position="28"/>
        <end position="54"/>
    </location>
</feature>
<feature type="transmembrane region" description="Helical" evidence="6">
    <location>
        <begin position="117"/>
        <end position="138"/>
    </location>
</feature>
<dbReference type="InterPro" id="IPR011701">
    <property type="entry name" value="MFS"/>
</dbReference>
<dbReference type="PROSITE" id="PS50850">
    <property type="entry name" value="MFS"/>
    <property type="match status" value="1"/>
</dbReference>
<feature type="transmembrane region" description="Helical" evidence="6">
    <location>
        <begin position="228"/>
        <end position="253"/>
    </location>
</feature>
<gene>
    <name evidence="8" type="ORF">Lche_1235</name>
</gene>
<feature type="transmembrane region" description="Helical" evidence="6">
    <location>
        <begin position="265"/>
        <end position="285"/>
    </location>
</feature>
<keyword evidence="4 6" id="KW-1133">Transmembrane helix</keyword>
<dbReference type="PANTHER" id="PTHR43124">
    <property type="entry name" value="PURINE EFFLUX PUMP PBUE"/>
    <property type="match status" value="1"/>
</dbReference>
<evidence type="ECO:0000256" key="1">
    <source>
        <dbReference type="ARBA" id="ARBA00004651"/>
    </source>
</evidence>
<keyword evidence="5 6" id="KW-0472">Membrane</keyword>
<sequence>MLYIPPFLEIELMNLLASTHSYSSKRTIIWLVSVFFLLFQFFLQLSSGIIIGAIMHEQQLSAFTVGLLSSAFYYVYTTMQIPVGLLFDRYNTRTLLSLNALLCALGCFLFSTGYNLFILFLGRLIIGGGSSFAFVGMTRVLRQHYPLKQYAFMIGLTETLGFTVTVISMIGMGSQITHISWHYFLAGAGVIGLLIAFLCANFIPSNKPVITNHHQYKKHLLLMLKNKLVWINGLFVGLEFSVITVFAAMWAVPFLQLKLDCSIETASILTSMILLGAGLSCPLYGWLSIHLTKRKPLIHISCLSTAILFILTLYLPIHNIFLTGILLFAIGLCCGAYMLAFTIANELAPEESLSACTGFTNTLAMASAPLLQPLVGYLLDYSKGTTNLHVLADYQLTLLIIPAALVIASALSQFLPEKEM</sequence>
<dbReference type="PATRIC" id="fig|28084.5.peg.1347"/>
<dbReference type="EMBL" id="LNXW01000013">
    <property type="protein sequence ID" value="KTC79215.1"/>
    <property type="molecule type" value="Genomic_DNA"/>
</dbReference>
<feature type="transmembrane region" description="Helical" evidence="6">
    <location>
        <begin position="94"/>
        <end position="111"/>
    </location>
</feature>
<dbReference type="InterPro" id="IPR050189">
    <property type="entry name" value="MFS_Efflux_Transporters"/>
</dbReference>
<organism evidence="8 9">
    <name type="scientific">Legionella cherrii</name>
    <dbReference type="NCBI Taxonomy" id="28084"/>
    <lineage>
        <taxon>Bacteria</taxon>
        <taxon>Pseudomonadati</taxon>
        <taxon>Pseudomonadota</taxon>
        <taxon>Gammaproteobacteria</taxon>
        <taxon>Legionellales</taxon>
        <taxon>Legionellaceae</taxon>
        <taxon>Legionella</taxon>
    </lineage>
</organism>
<dbReference type="Pfam" id="PF07690">
    <property type="entry name" value="MFS_1"/>
    <property type="match status" value="1"/>
</dbReference>
<evidence type="ECO:0000256" key="2">
    <source>
        <dbReference type="ARBA" id="ARBA00022475"/>
    </source>
</evidence>
<feature type="transmembrane region" description="Helical" evidence="6">
    <location>
        <begin position="60"/>
        <end position="87"/>
    </location>
</feature>
<feature type="transmembrane region" description="Helical" evidence="6">
    <location>
        <begin position="150"/>
        <end position="171"/>
    </location>
</feature>
<dbReference type="PANTHER" id="PTHR43124:SF3">
    <property type="entry name" value="CHLORAMPHENICOL EFFLUX PUMP RV0191"/>
    <property type="match status" value="1"/>
</dbReference>
<proteinExistence type="predicted"/>
<feature type="transmembrane region" description="Helical" evidence="6">
    <location>
        <begin position="353"/>
        <end position="374"/>
    </location>
</feature>
<comment type="caution">
    <text evidence="8">The sequence shown here is derived from an EMBL/GenBank/DDBJ whole genome shotgun (WGS) entry which is preliminary data.</text>
</comment>
<protein>
    <submittedName>
        <fullName evidence="8">Major facilitator family transporter</fullName>
    </submittedName>
</protein>
<dbReference type="AlphaFoldDB" id="A0A0W0S6Q9"/>
<dbReference type="Proteomes" id="UP000054921">
    <property type="component" value="Unassembled WGS sequence"/>
</dbReference>
<dbReference type="InterPro" id="IPR036259">
    <property type="entry name" value="MFS_trans_sf"/>
</dbReference>
<evidence type="ECO:0000313" key="9">
    <source>
        <dbReference type="Proteomes" id="UP000054921"/>
    </source>
</evidence>
<comment type="subcellular location">
    <subcellularLocation>
        <location evidence="1">Cell membrane</location>
        <topology evidence="1">Multi-pass membrane protein</topology>
    </subcellularLocation>
</comment>
<feature type="domain" description="Major facilitator superfamily (MFS) profile" evidence="7">
    <location>
        <begin position="28"/>
        <end position="420"/>
    </location>
</feature>
<name>A0A0W0S6Q9_9GAMM</name>
<keyword evidence="2" id="KW-1003">Cell membrane</keyword>
<feature type="transmembrane region" description="Helical" evidence="6">
    <location>
        <begin position="297"/>
        <end position="315"/>
    </location>
</feature>
<feature type="transmembrane region" description="Helical" evidence="6">
    <location>
        <begin position="321"/>
        <end position="341"/>
    </location>
</feature>
<dbReference type="SUPFAM" id="SSF103473">
    <property type="entry name" value="MFS general substrate transporter"/>
    <property type="match status" value="1"/>
</dbReference>
<keyword evidence="3 6" id="KW-0812">Transmembrane</keyword>
<accession>A0A0W0S6Q9</accession>
<evidence type="ECO:0000259" key="7">
    <source>
        <dbReference type="PROSITE" id="PS50850"/>
    </source>
</evidence>
<dbReference type="GO" id="GO:0022857">
    <property type="term" value="F:transmembrane transporter activity"/>
    <property type="evidence" value="ECO:0007669"/>
    <property type="project" value="InterPro"/>
</dbReference>
<dbReference type="Gene3D" id="1.20.1250.20">
    <property type="entry name" value="MFS general substrate transporter like domains"/>
    <property type="match status" value="2"/>
</dbReference>
<evidence type="ECO:0000256" key="5">
    <source>
        <dbReference type="ARBA" id="ARBA00023136"/>
    </source>
</evidence>
<feature type="transmembrane region" description="Helical" evidence="6">
    <location>
        <begin position="394"/>
        <end position="415"/>
    </location>
</feature>
<reference evidence="8 9" key="1">
    <citation type="submission" date="2015-11" db="EMBL/GenBank/DDBJ databases">
        <title>Genomic analysis of 38 Legionella species identifies large and diverse effector repertoires.</title>
        <authorList>
            <person name="Burstein D."/>
            <person name="Amaro F."/>
            <person name="Zusman T."/>
            <person name="Lifshitz Z."/>
            <person name="Cohen O."/>
            <person name="Gilbert J.A."/>
            <person name="Pupko T."/>
            <person name="Shuman H.A."/>
            <person name="Segal G."/>
        </authorList>
    </citation>
    <scope>NUCLEOTIDE SEQUENCE [LARGE SCALE GENOMIC DNA]</scope>
    <source>
        <strain evidence="8 9">ORW</strain>
    </source>
</reference>
<evidence type="ECO:0000313" key="8">
    <source>
        <dbReference type="EMBL" id="KTC79215.1"/>
    </source>
</evidence>